<dbReference type="EMBL" id="BMTD01000018">
    <property type="protein sequence ID" value="GGV16272.1"/>
    <property type="molecule type" value="Genomic_DNA"/>
</dbReference>
<evidence type="ECO:0008006" key="4">
    <source>
        <dbReference type="Google" id="ProtNLM"/>
    </source>
</evidence>
<dbReference type="Proteomes" id="UP000618795">
    <property type="component" value="Unassembled WGS sequence"/>
</dbReference>
<gene>
    <name evidence="2" type="ORF">GCM10010260_64360</name>
</gene>
<reference evidence="2" key="2">
    <citation type="submission" date="2020-09" db="EMBL/GenBank/DDBJ databases">
        <authorList>
            <person name="Sun Q."/>
            <person name="Ohkuma M."/>
        </authorList>
    </citation>
    <scope>NUCLEOTIDE SEQUENCE</scope>
    <source>
        <strain evidence="2">JCM 4369</strain>
    </source>
</reference>
<reference evidence="2" key="1">
    <citation type="journal article" date="2014" name="Int. J. Syst. Evol. Microbiol.">
        <title>Complete genome sequence of Corynebacterium casei LMG S-19264T (=DSM 44701T), isolated from a smear-ripened cheese.</title>
        <authorList>
            <consortium name="US DOE Joint Genome Institute (JGI-PGF)"/>
            <person name="Walter F."/>
            <person name="Albersmeier A."/>
            <person name="Kalinowski J."/>
            <person name="Ruckert C."/>
        </authorList>
    </citation>
    <scope>NUCLEOTIDE SEQUENCE</scope>
    <source>
        <strain evidence="2">JCM 4369</strain>
    </source>
</reference>
<sequence length="134" mass="13246">MWAACVALLAAGAAGCGQSAHDGTAKAPAAAPRPTVTVTATTTVTARPEPGPTVTRTKTVRTPGPTVTVTRAASGAVHSDDTGGGTCSLVSSAGNCYQAGQFCRNSDHGATTTTAGGTPITCAYSGSAWRWTYA</sequence>
<keyword evidence="1" id="KW-0732">Signal</keyword>
<feature type="chain" id="PRO_5038592906" description="Lipoprotein" evidence="1">
    <location>
        <begin position="20"/>
        <end position="134"/>
    </location>
</feature>
<dbReference type="AlphaFoldDB" id="A0A918IGY2"/>
<protein>
    <recommendedName>
        <fullName evidence="4">Lipoprotein</fullName>
    </recommendedName>
</protein>
<accession>A0A918IGY2</accession>
<evidence type="ECO:0000313" key="2">
    <source>
        <dbReference type="EMBL" id="GGV16272.1"/>
    </source>
</evidence>
<organism evidence="2 3">
    <name type="scientific">Streptomyces filipinensis</name>
    <dbReference type="NCBI Taxonomy" id="66887"/>
    <lineage>
        <taxon>Bacteria</taxon>
        <taxon>Bacillati</taxon>
        <taxon>Actinomycetota</taxon>
        <taxon>Actinomycetes</taxon>
        <taxon>Kitasatosporales</taxon>
        <taxon>Streptomycetaceae</taxon>
        <taxon>Streptomyces</taxon>
    </lineage>
</organism>
<comment type="caution">
    <text evidence="2">The sequence shown here is derived from an EMBL/GenBank/DDBJ whole genome shotgun (WGS) entry which is preliminary data.</text>
</comment>
<name>A0A918IGY2_9ACTN</name>
<feature type="signal peptide" evidence="1">
    <location>
        <begin position="1"/>
        <end position="19"/>
    </location>
</feature>
<keyword evidence="3" id="KW-1185">Reference proteome</keyword>
<proteinExistence type="predicted"/>
<evidence type="ECO:0000256" key="1">
    <source>
        <dbReference type="SAM" id="SignalP"/>
    </source>
</evidence>
<evidence type="ECO:0000313" key="3">
    <source>
        <dbReference type="Proteomes" id="UP000618795"/>
    </source>
</evidence>